<evidence type="ECO:0000313" key="3">
    <source>
        <dbReference type="EMBL" id="MCZ3373801.1"/>
    </source>
</evidence>
<dbReference type="InterPro" id="IPR027417">
    <property type="entry name" value="P-loop_NTPase"/>
</dbReference>
<comment type="caution">
    <text evidence="3">The sequence shown here is derived from an EMBL/GenBank/DDBJ whole genome shotgun (WGS) entry which is preliminary data.</text>
</comment>
<evidence type="ECO:0000313" key="2">
    <source>
        <dbReference type="EMBL" id="MCZ3367052.1"/>
    </source>
</evidence>
<proteinExistence type="predicted"/>
<evidence type="ECO:0000313" key="4">
    <source>
        <dbReference type="Proteomes" id="UP001068021"/>
    </source>
</evidence>
<dbReference type="GO" id="GO:0005524">
    <property type="term" value="F:ATP binding"/>
    <property type="evidence" value="ECO:0007669"/>
    <property type="project" value="InterPro"/>
</dbReference>
<dbReference type="Gene3D" id="3.40.50.300">
    <property type="entry name" value="P-loop containing nucleotide triphosphate hydrolases"/>
    <property type="match status" value="1"/>
</dbReference>
<dbReference type="AlphaFoldDB" id="A0A9E5DPC6"/>
<sequence length="700" mass="80473">MSEKTKVIVVGDVTKDWLKWDNSDSNDYPYEQSTREIYKGYDIIARMGGALLISKMINEVKNDYLKLIQYDESEIKNEMELNNSKDLINSMCILERYNPSQDKKLILPTVSPQNNEKHLVKTFSGFKKPEKIIKPELNQYKFDDQTLPDIVVIHDDNKYFRDSENLWGPIDNLNEKNSLFILKMSRPLAQGDLWEFIKNQPNLIVIIRADDLRGKGLRISRSLSWERTAYDFLNEMEKNRKGECNPDIKDISQCKNLIVRFGVGGAILCQYDGKNAKYTLFFDPEVFEGTLEQKIEGYYMKGLRSAFISGLIHEIQNNPQNYGDKLIDGIKKGIIASRNLLEIGFIADDADKMDFPFKKMFLNLDNDKEKIQDVEFKDDIKWKIMNQKLKNETEVFKAACQYVKSKKSVLLQSPVAEFGKLRTVDRKEIETFHNSRNLILEYLSKKNIKEPLSIAVFGPPGSGKSFGVTQIAKTISDDIEPIEFNLSQFQSPGDLFSAFHIIQSTSLTGKTPLVFFDEFDSDLDSIPYGWLKYFLSPMSDGSFKQGEIIHPIGKCIFVFAGGRNKTFEEFDNDKDKDKVKGEDFISRLRGYIDIAGIDKKQGQDCLYMIRRAMVLRSILERKAKNIFLGSEANIDPSVLNALIKVPKYKHGARSMEAIIEMSIFSNMRHFERSALPSSEQLKLHVNAAEFKKCLNQQINY</sequence>
<dbReference type="Pfam" id="PF00004">
    <property type="entry name" value="AAA"/>
    <property type="match status" value="1"/>
</dbReference>
<dbReference type="Proteomes" id="UP001068021">
    <property type="component" value="Unassembled WGS sequence"/>
</dbReference>
<protein>
    <submittedName>
        <fullName evidence="3">AAA family ATPase</fullName>
    </submittedName>
</protein>
<gene>
    <name evidence="3" type="ORF">O3H35_14215</name>
    <name evidence="2" type="ORF">O3H54_14280</name>
</gene>
<dbReference type="RefSeq" id="WP_052376216.1">
    <property type="nucleotide sequence ID" value="NZ_JAPVER010000020.1"/>
</dbReference>
<organism evidence="3">
    <name type="scientific">Methanobacterium veterum</name>
    <dbReference type="NCBI Taxonomy" id="408577"/>
    <lineage>
        <taxon>Archaea</taxon>
        <taxon>Methanobacteriati</taxon>
        <taxon>Methanobacteriota</taxon>
        <taxon>Methanomada group</taxon>
        <taxon>Methanobacteria</taxon>
        <taxon>Methanobacteriales</taxon>
        <taxon>Methanobacteriaceae</taxon>
        <taxon>Methanobacterium</taxon>
    </lineage>
</organism>
<dbReference type="EMBL" id="JAPVER010000020">
    <property type="protein sequence ID" value="MCZ3367052.1"/>
    <property type="molecule type" value="Genomic_DNA"/>
</dbReference>
<dbReference type="SUPFAM" id="SSF52540">
    <property type="entry name" value="P-loop containing nucleoside triphosphate hydrolases"/>
    <property type="match status" value="1"/>
</dbReference>
<evidence type="ECO:0000259" key="1">
    <source>
        <dbReference type="Pfam" id="PF00004"/>
    </source>
</evidence>
<dbReference type="InterPro" id="IPR003959">
    <property type="entry name" value="ATPase_AAA_core"/>
</dbReference>
<reference evidence="3" key="1">
    <citation type="submission" date="2022-12" db="EMBL/GenBank/DDBJ databases">
        <title>Reclassification of two methanogenic archaea species isolated from the Kolyma lowland permafrost.</title>
        <authorList>
            <person name="Trubitsyn V.E."/>
            <person name="Rivkina E.M."/>
            <person name="Shcherbakova V.A."/>
        </authorList>
    </citation>
    <scope>NUCLEOTIDE SEQUENCE</scope>
    <source>
        <strain evidence="2">M2</strain>
        <strain evidence="3">MK4</strain>
    </source>
</reference>
<accession>A0A9E5DPC6</accession>
<keyword evidence="4" id="KW-1185">Reference proteome</keyword>
<feature type="domain" description="ATPase AAA-type core" evidence="1">
    <location>
        <begin position="456"/>
        <end position="521"/>
    </location>
</feature>
<dbReference type="EMBL" id="JAPVES010000030">
    <property type="protein sequence ID" value="MCZ3373801.1"/>
    <property type="molecule type" value="Genomic_DNA"/>
</dbReference>
<dbReference type="Proteomes" id="UP001074446">
    <property type="component" value="Unassembled WGS sequence"/>
</dbReference>
<dbReference type="GO" id="GO:0016887">
    <property type="term" value="F:ATP hydrolysis activity"/>
    <property type="evidence" value="ECO:0007669"/>
    <property type="project" value="InterPro"/>
</dbReference>
<name>A0A9E5DPC6_9EURY</name>